<dbReference type="STRING" id="456.Ljor_0100"/>
<dbReference type="SMART" id="SM00028">
    <property type="entry name" value="TPR"/>
    <property type="match status" value="2"/>
</dbReference>
<gene>
    <name evidence="7" type="ORF">Ljor_0100</name>
</gene>
<accession>A0A0W0VG64</accession>
<organism evidence="7 8">
    <name type="scientific">Legionella jordanis</name>
    <dbReference type="NCBI Taxonomy" id="456"/>
    <lineage>
        <taxon>Bacteria</taxon>
        <taxon>Pseudomonadati</taxon>
        <taxon>Pseudomonadota</taxon>
        <taxon>Gammaproteobacteria</taxon>
        <taxon>Legionellales</taxon>
        <taxon>Legionellaceae</taxon>
        <taxon>Legionella</taxon>
    </lineage>
</organism>
<sequence length="222" mass="25163">MDKWLLISLAILLLLALPVALYPLRASKKSLFIIIPLMVCSLALAYWQWGALPQWSEYQQQQEKQKKIVALMQTIKGPEQLIAKLKASLKANPNSAKGWYLLGRIYASQGEWLDAKAAFEKAYQLNPADETIVVNYGQSLWQLNQQQFNDTIRTIFNGLLQKNPQQPDALAMLAMDAFGSKNYQSAIDYWQKLLKLAPEHSEEAQMILKAIAKAQGEMQSNH</sequence>
<dbReference type="PROSITE" id="PS50293">
    <property type="entry name" value="TPR_REGION"/>
    <property type="match status" value="1"/>
</dbReference>
<dbReference type="InterPro" id="IPR011990">
    <property type="entry name" value="TPR-like_helical_dom_sf"/>
</dbReference>
<dbReference type="GO" id="GO:0017004">
    <property type="term" value="P:cytochrome complex assembly"/>
    <property type="evidence" value="ECO:0007669"/>
    <property type="project" value="UniProtKB-KW"/>
</dbReference>
<evidence type="ECO:0000256" key="4">
    <source>
        <dbReference type="PROSITE-ProRule" id="PRU00339"/>
    </source>
</evidence>
<feature type="domain" description="Cytochrome c-type biogenesis protein H TPR" evidence="6">
    <location>
        <begin position="79"/>
        <end position="202"/>
    </location>
</feature>
<dbReference type="Gene3D" id="1.25.40.10">
    <property type="entry name" value="Tetratricopeptide repeat domain"/>
    <property type="match status" value="1"/>
</dbReference>
<name>A0A0W0VG64_9GAMM</name>
<feature type="repeat" description="TPR" evidence="4">
    <location>
        <begin position="96"/>
        <end position="129"/>
    </location>
</feature>
<keyword evidence="8" id="KW-1185">Reference proteome</keyword>
<dbReference type="InterPro" id="IPR056413">
    <property type="entry name" value="TPR_CcmH_CycH"/>
</dbReference>
<dbReference type="InterPro" id="IPR019734">
    <property type="entry name" value="TPR_rpt"/>
</dbReference>
<feature type="transmembrane region" description="Helical" evidence="5">
    <location>
        <begin position="31"/>
        <end position="49"/>
    </location>
</feature>
<keyword evidence="1" id="KW-0677">Repeat</keyword>
<keyword evidence="5" id="KW-0472">Membrane</keyword>
<proteinExistence type="predicted"/>
<evidence type="ECO:0000259" key="6">
    <source>
        <dbReference type="Pfam" id="PF23914"/>
    </source>
</evidence>
<evidence type="ECO:0000256" key="1">
    <source>
        <dbReference type="ARBA" id="ARBA00022737"/>
    </source>
</evidence>
<evidence type="ECO:0000256" key="2">
    <source>
        <dbReference type="ARBA" id="ARBA00022748"/>
    </source>
</evidence>
<protein>
    <submittedName>
        <fullName evidence="7">Cytochrome c-type biogenesis protein</fullName>
    </submittedName>
</protein>
<feature type="repeat" description="TPR" evidence="4">
    <location>
        <begin position="167"/>
        <end position="200"/>
    </location>
</feature>
<dbReference type="Proteomes" id="UP000055035">
    <property type="component" value="Unassembled WGS sequence"/>
</dbReference>
<evidence type="ECO:0000256" key="3">
    <source>
        <dbReference type="ARBA" id="ARBA00022803"/>
    </source>
</evidence>
<keyword evidence="5" id="KW-0812">Transmembrane</keyword>
<dbReference type="PANTHER" id="PTHR47870">
    <property type="entry name" value="CYTOCHROME C-TYPE BIOGENESIS PROTEIN CCMH"/>
    <property type="match status" value="1"/>
</dbReference>
<comment type="caution">
    <text evidence="7">The sequence shown here is derived from an EMBL/GenBank/DDBJ whole genome shotgun (WGS) entry which is preliminary data.</text>
</comment>
<dbReference type="AlphaFoldDB" id="A0A0W0VG64"/>
<dbReference type="InterPro" id="IPR051263">
    <property type="entry name" value="C-type_cytochrome_biogenesis"/>
</dbReference>
<evidence type="ECO:0000256" key="5">
    <source>
        <dbReference type="SAM" id="Phobius"/>
    </source>
</evidence>
<reference evidence="7 8" key="1">
    <citation type="submission" date="2015-11" db="EMBL/GenBank/DDBJ databases">
        <title>Genomic analysis of 38 Legionella species identifies large and diverse effector repertoires.</title>
        <authorList>
            <person name="Burstein D."/>
            <person name="Amaro F."/>
            <person name="Zusman T."/>
            <person name="Lifshitz Z."/>
            <person name="Cohen O."/>
            <person name="Gilbert J.A."/>
            <person name="Pupko T."/>
            <person name="Shuman H.A."/>
            <person name="Segal G."/>
        </authorList>
    </citation>
    <scope>NUCLEOTIDE SEQUENCE [LARGE SCALE GENOMIC DNA]</scope>
    <source>
        <strain evidence="7 8">BL-540</strain>
    </source>
</reference>
<dbReference type="SUPFAM" id="SSF48452">
    <property type="entry name" value="TPR-like"/>
    <property type="match status" value="1"/>
</dbReference>
<dbReference type="Pfam" id="PF23914">
    <property type="entry name" value="TPR_CcmH_CycH"/>
    <property type="match status" value="1"/>
</dbReference>
<dbReference type="OrthoDB" id="9776053at2"/>
<dbReference type="PANTHER" id="PTHR47870:SF1">
    <property type="entry name" value="CYTOCHROME C-TYPE BIOGENESIS PROTEIN CCMH"/>
    <property type="match status" value="1"/>
</dbReference>
<keyword evidence="5" id="KW-1133">Transmembrane helix</keyword>
<dbReference type="PATRIC" id="fig|456.5.peg.114"/>
<evidence type="ECO:0000313" key="7">
    <source>
        <dbReference type="EMBL" id="KTD18877.1"/>
    </source>
</evidence>
<evidence type="ECO:0000313" key="8">
    <source>
        <dbReference type="Proteomes" id="UP000055035"/>
    </source>
</evidence>
<dbReference type="PROSITE" id="PS50005">
    <property type="entry name" value="TPR"/>
    <property type="match status" value="2"/>
</dbReference>
<keyword evidence="2" id="KW-0201">Cytochrome c-type biogenesis</keyword>
<dbReference type="EMBL" id="LNYJ01000003">
    <property type="protein sequence ID" value="KTD18877.1"/>
    <property type="molecule type" value="Genomic_DNA"/>
</dbReference>
<keyword evidence="3 4" id="KW-0802">TPR repeat</keyword>
<dbReference type="RefSeq" id="WP_058469862.1">
    <property type="nucleotide sequence ID" value="NZ_CAAAIC010000005.1"/>
</dbReference>